<organism evidence="2 3">
    <name type="scientific">Tanacetum coccineum</name>
    <dbReference type="NCBI Taxonomy" id="301880"/>
    <lineage>
        <taxon>Eukaryota</taxon>
        <taxon>Viridiplantae</taxon>
        <taxon>Streptophyta</taxon>
        <taxon>Embryophyta</taxon>
        <taxon>Tracheophyta</taxon>
        <taxon>Spermatophyta</taxon>
        <taxon>Magnoliopsida</taxon>
        <taxon>eudicotyledons</taxon>
        <taxon>Gunneridae</taxon>
        <taxon>Pentapetalae</taxon>
        <taxon>asterids</taxon>
        <taxon>campanulids</taxon>
        <taxon>Asterales</taxon>
        <taxon>Asteraceae</taxon>
        <taxon>Asteroideae</taxon>
        <taxon>Anthemideae</taxon>
        <taxon>Anthemidinae</taxon>
        <taxon>Tanacetum</taxon>
    </lineage>
</organism>
<feature type="region of interest" description="Disordered" evidence="1">
    <location>
        <begin position="590"/>
        <end position="612"/>
    </location>
</feature>
<gene>
    <name evidence="2" type="ORF">Tco_1004813</name>
</gene>
<dbReference type="Proteomes" id="UP001151760">
    <property type="component" value="Unassembled WGS sequence"/>
</dbReference>
<protein>
    <submittedName>
        <fullName evidence="2">Uncharacterized protein</fullName>
    </submittedName>
</protein>
<evidence type="ECO:0000313" key="3">
    <source>
        <dbReference type="Proteomes" id="UP001151760"/>
    </source>
</evidence>
<reference evidence="2" key="2">
    <citation type="submission" date="2022-01" db="EMBL/GenBank/DDBJ databases">
        <authorList>
            <person name="Yamashiro T."/>
            <person name="Shiraishi A."/>
            <person name="Satake H."/>
            <person name="Nakayama K."/>
        </authorList>
    </citation>
    <scope>NUCLEOTIDE SEQUENCE</scope>
</reference>
<feature type="compositionally biased region" description="Basic and acidic residues" evidence="1">
    <location>
        <begin position="658"/>
        <end position="668"/>
    </location>
</feature>
<dbReference type="EMBL" id="BQNB010017274">
    <property type="protein sequence ID" value="GJT61280.1"/>
    <property type="molecule type" value="Genomic_DNA"/>
</dbReference>
<keyword evidence="3" id="KW-1185">Reference proteome</keyword>
<proteinExistence type="predicted"/>
<evidence type="ECO:0000256" key="1">
    <source>
        <dbReference type="SAM" id="MobiDB-lite"/>
    </source>
</evidence>
<feature type="compositionally biased region" description="Polar residues" evidence="1">
    <location>
        <begin position="590"/>
        <end position="602"/>
    </location>
</feature>
<feature type="compositionally biased region" description="Basic and acidic residues" evidence="1">
    <location>
        <begin position="890"/>
        <end position="902"/>
    </location>
</feature>
<accession>A0ABQ5FD91</accession>
<feature type="compositionally biased region" description="Basic residues" evidence="1">
    <location>
        <begin position="876"/>
        <end position="889"/>
    </location>
</feature>
<sequence length="976" mass="110128">MTVPATVEEKICKKNDVKARSLLLMALPNEHQLSFDQYTYAKTLFAAIKARFGVNKATKKTQKTLLKQQYENFNGSRSDSLDSIFNILQRIVSRLAILEDIETLSIDDLYNNFKIVGKDVKKSVGSSTGSQNLAFVTAQSTSSTNVVNTANPDVSTVSPNVNTASSNNDTATLSDAIVYAFLANQPKGSQLVYNDLQQLHDNDLEEMDLKWNLALLSIRARKFYQRTGRKITIDGSDTARFDKSKSDMAEAQVHTNMALMAFLDSEIYTEKSCLKICLKNRESLKKQCDDLFVKLNDIEFKEATYKRSLTTVEEYELCVLRTKLEKVKQENEGIDFKITKFENASKDLDKLLENQRSDKNKQGIGYHAVAPPHPLTYNRPSNLDLSYSGLNDFKEPEFDGYGPRDTMIETTKHCFKESDNSKENTDDSEETEQVFEDTCSSLDDTCSLVESPFKVDRETVIDWHKTGVHTDKKEEFVKPKINEKLGNPQMYDKGFVDSECSRHMTGNIAYLLNFKEFDGGHVTFGGGAYGGRIFGKGTLKTDSLDFNDVEENLHVGFLENKPIIEENGPQWLFNIDSLTQSMNYVPVTAGTNTNESAGTQGDLNEGTYTRKDGTNPECIMMPIWKDTTYFDLPSKDVSNDDIISVSQSEDGPDDKNDDQDKSIHDSSLKEVNTVDSQVNTASLGVNIGSSVLNTAESPINTAASNDKSRASPTSKATHLKYLNDEDEPEVNLGNIPSSYTVPTTPYSRVHINHPLSNIIGDIQLSVQTRRMKGTALEQGFLSAIYEENTHEDLHTCLFACFLLHKEPTRVTKALSDPLWVEIEEEVYVCQPLRFEDPDYPDKVYKVVKALYGLHQALRACFKIETNKVKKDSSKKFGGKRKKSLARKRTRDTVSEETSKKQKVEEDVEKEDLKVYLNIVPGDDVAIDVDSLFIKYLIVDWKTYVVSETFMYYQVFRADGSSKNYKILSEMLEEFDR</sequence>
<reference evidence="2" key="1">
    <citation type="journal article" date="2022" name="Int. J. Mol. Sci.">
        <title>Draft Genome of Tanacetum Coccineum: Genomic Comparison of Closely Related Tanacetum-Family Plants.</title>
        <authorList>
            <person name="Yamashiro T."/>
            <person name="Shiraishi A."/>
            <person name="Nakayama K."/>
            <person name="Satake H."/>
        </authorList>
    </citation>
    <scope>NUCLEOTIDE SEQUENCE</scope>
</reference>
<comment type="caution">
    <text evidence="2">The sequence shown here is derived from an EMBL/GenBank/DDBJ whole genome shotgun (WGS) entry which is preliminary data.</text>
</comment>
<feature type="region of interest" description="Disordered" evidence="1">
    <location>
        <begin position="872"/>
        <end position="902"/>
    </location>
</feature>
<name>A0ABQ5FD91_9ASTR</name>
<feature type="region of interest" description="Disordered" evidence="1">
    <location>
        <begin position="643"/>
        <end position="668"/>
    </location>
</feature>
<evidence type="ECO:0000313" key="2">
    <source>
        <dbReference type="EMBL" id="GJT61280.1"/>
    </source>
</evidence>